<dbReference type="HOGENOM" id="CLU_2284666_0_0_1"/>
<accession>I1P4E4</accession>
<dbReference type="Gramene" id="ORGLA02G0285000.1">
    <property type="protein sequence ID" value="ORGLA02G0285000.1"/>
    <property type="gene ID" value="ORGLA02G0285000"/>
</dbReference>
<dbReference type="EnsemblPlants" id="ORGLA02G0285000.1">
    <property type="protein sequence ID" value="ORGLA02G0285000.1"/>
    <property type="gene ID" value="ORGLA02G0285000"/>
</dbReference>
<keyword evidence="1" id="KW-0812">Transmembrane</keyword>
<protein>
    <submittedName>
        <fullName evidence="2">Uncharacterized protein</fullName>
    </submittedName>
</protein>
<keyword evidence="1" id="KW-0472">Membrane</keyword>
<keyword evidence="3" id="KW-1185">Reference proteome</keyword>
<evidence type="ECO:0000313" key="2">
    <source>
        <dbReference type="EnsemblPlants" id="ORGLA02G0285000.1"/>
    </source>
</evidence>
<dbReference type="Proteomes" id="UP000007306">
    <property type="component" value="Chromosome 2"/>
</dbReference>
<evidence type="ECO:0000256" key="1">
    <source>
        <dbReference type="SAM" id="Phobius"/>
    </source>
</evidence>
<reference evidence="2" key="1">
    <citation type="submission" date="2015-06" db="UniProtKB">
        <authorList>
            <consortium name="EnsemblPlants"/>
        </authorList>
    </citation>
    <scope>IDENTIFICATION</scope>
</reference>
<feature type="transmembrane region" description="Helical" evidence="1">
    <location>
        <begin position="70"/>
        <end position="93"/>
    </location>
</feature>
<evidence type="ECO:0000313" key="3">
    <source>
        <dbReference type="Proteomes" id="UP000007306"/>
    </source>
</evidence>
<sequence>KMAAAAAAGVRKLAGTLRLLAAGRGSGCIPRARASPCETSFLPHRSFSAAKTGENGGATGGGKRSRIRRIVSIGVISIAGGVALSALNDLAIFHGCSSQLLM</sequence>
<dbReference type="AlphaFoldDB" id="I1P4E4"/>
<reference evidence="2 3" key="2">
    <citation type="submission" date="2018-04" db="EMBL/GenBank/DDBJ databases">
        <title>OglaRS2 (Oryza glaberrima Reference Sequence Version 2).</title>
        <authorList>
            <person name="Zhang J."/>
            <person name="Kudrna D."/>
            <person name="Lee S."/>
            <person name="Talag J."/>
            <person name="Rajasekar S."/>
            <person name="Wing R.A."/>
        </authorList>
    </citation>
    <scope>NUCLEOTIDE SEQUENCE [LARGE SCALE GENOMIC DNA]</scope>
    <source>
        <strain evidence="2 3">cv. IRGC 96717</strain>
    </source>
</reference>
<organism evidence="2 3">
    <name type="scientific">Oryza glaberrima</name>
    <name type="common">African rice</name>
    <dbReference type="NCBI Taxonomy" id="4538"/>
    <lineage>
        <taxon>Eukaryota</taxon>
        <taxon>Viridiplantae</taxon>
        <taxon>Streptophyta</taxon>
        <taxon>Embryophyta</taxon>
        <taxon>Tracheophyta</taxon>
        <taxon>Spermatophyta</taxon>
        <taxon>Magnoliopsida</taxon>
        <taxon>Liliopsida</taxon>
        <taxon>Poales</taxon>
        <taxon>Poaceae</taxon>
        <taxon>BOP clade</taxon>
        <taxon>Oryzoideae</taxon>
        <taxon>Oryzeae</taxon>
        <taxon>Oryzinae</taxon>
        <taxon>Oryza</taxon>
    </lineage>
</organism>
<keyword evidence="1" id="KW-1133">Transmembrane helix</keyword>
<name>I1P4E4_ORYGL</name>
<proteinExistence type="predicted"/>